<feature type="transmembrane region" description="Helical" evidence="5">
    <location>
        <begin position="12"/>
        <end position="33"/>
    </location>
</feature>
<evidence type="ECO:0000256" key="3">
    <source>
        <dbReference type="ARBA" id="ARBA00022989"/>
    </source>
</evidence>
<feature type="domain" description="NADH:quinone oxidoreductase/Mrp antiporter transmembrane" evidence="7">
    <location>
        <begin position="155"/>
        <end position="447"/>
    </location>
</feature>
<evidence type="ECO:0000256" key="2">
    <source>
        <dbReference type="ARBA" id="ARBA00022692"/>
    </source>
</evidence>
<reference evidence="9" key="1">
    <citation type="journal article" date="2019" name="Int. J. Syst. Evol. Microbiol.">
        <title>The Global Catalogue of Microorganisms (GCM) 10K type strain sequencing project: providing services to taxonomists for standard genome sequencing and annotation.</title>
        <authorList>
            <consortium name="The Broad Institute Genomics Platform"/>
            <consortium name="The Broad Institute Genome Sequencing Center for Infectious Disease"/>
            <person name="Wu L."/>
            <person name="Ma J."/>
        </authorList>
    </citation>
    <scope>NUCLEOTIDE SEQUENCE [LARGE SCALE GENOMIC DNA]</scope>
    <source>
        <strain evidence="9">NBRC 113072</strain>
    </source>
</reference>
<keyword evidence="2 5" id="KW-0812">Transmembrane</keyword>
<keyword evidence="5" id="KW-1003">Cell membrane</keyword>
<feature type="transmembrane region" description="Helical" evidence="5">
    <location>
        <begin position="482"/>
        <end position="506"/>
    </location>
</feature>
<evidence type="ECO:0000256" key="6">
    <source>
        <dbReference type="RuleBase" id="RU000320"/>
    </source>
</evidence>
<feature type="transmembrane region" description="Helical" evidence="5">
    <location>
        <begin position="331"/>
        <end position="352"/>
    </location>
</feature>
<feature type="transmembrane region" description="Helical" evidence="5">
    <location>
        <begin position="235"/>
        <end position="254"/>
    </location>
</feature>
<dbReference type="NCBIfam" id="NF004441">
    <property type="entry name" value="PRK05777.1-4"/>
    <property type="match status" value="1"/>
</dbReference>
<dbReference type="Proteomes" id="UP001157126">
    <property type="component" value="Unassembled WGS sequence"/>
</dbReference>
<dbReference type="InterPro" id="IPR010096">
    <property type="entry name" value="NADH-Q_OxRdtase_suN/2"/>
</dbReference>
<dbReference type="NCBIfam" id="TIGR01770">
    <property type="entry name" value="NDH_I_N"/>
    <property type="match status" value="1"/>
</dbReference>
<keyword evidence="5" id="KW-0874">Quinone</keyword>
<keyword evidence="5" id="KW-0813">Transport</keyword>
<feature type="transmembrane region" description="Helical" evidence="5">
    <location>
        <begin position="440"/>
        <end position="461"/>
    </location>
</feature>
<evidence type="ECO:0000256" key="1">
    <source>
        <dbReference type="ARBA" id="ARBA00004127"/>
    </source>
</evidence>
<feature type="transmembrane region" description="Helical" evidence="5">
    <location>
        <begin position="358"/>
        <end position="379"/>
    </location>
</feature>
<dbReference type="PANTHER" id="PTHR22773">
    <property type="entry name" value="NADH DEHYDROGENASE"/>
    <property type="match status" value="1"/>
</dbReference>
<comment type="function">
    <text evidence="5">NDH-1 shuttles electrons from NADH, via FMN and iron-sulfur (Fe-S) centers, to quinones in the respiratory chain. The immediate electron acceptor for the enzyme in this species is believed to be a menaquinone. Couples the redox reaction to proton translocation (for every two electrons transferred, four hydrogen ions are translocated across the cytoplasmic membrane), and thus conserves the redox energy in a proton gradient.</text>
</comment>
<proteinExistence type="inferred from homology"/>
<evidence type="ECO:0000313" key="8">
    <source>
        <dbReference type="EMBL" id="GMA40627.1"/>
    </source>
</evidence>
<evidence type="ECO:0000259" key="7">
    <source>
        <dbReference type="Pfam" id="PF00361"/>
    </source>
</evidence>
<dbReference type="Pfam" id="PF00361">
    <property type="entry name" value="Proton_antipo_M"/>
    <property type="match status" value="1"/>
</dbReference>
<comment type="subunit">
    <text evidence="5">NDH-1 is composed of 14 different subunits. Subunits NuoA, H, J, K, L, M, N constitute the membrane sector of the complex.</text>
</comment>
<feature type="transmembrane region" description="Helical" evidence="5">
    <location>
        <begin position="45"/>
        <end position="78"/>
    </location>
</feature>
<evidence type="ECO:0000313" key="9">
    <source>
        <dbReference type="Proteomes" id="UP001157126"/>
    </source>
</evidence>
<keyword evidence="4 5" id="KW-0472">Membrane</keyword>
<keyword evidence="9" id="KW-1185">Reference proteome</keyword>
<name>A0ABQ6IV65_9MICO</name>
<keyword evidence="3 5" id="KW-1133">Transmembrane helix</keyword>
<feature type="transmembrane region" description="Helical" evidence="5">
    <location>
        <begin position="84"/>
        <end position="102"/>
    </location>
</feature>
<dbReference type="HAMAP" id="MF_00445">
    <property type="entry name" value="NDH1_NuoN_1"/>
    <property type="match status" value="1"/>
</dbReference>
<feature type="transmembrane region" description="Helical" evidence="5">
    <location>
        <begin position="138"/>
        <end position="155"/>
    </location>
</feature>
<sequence length="524" mass="54580">MMPVSEFVPADVNVLAITPVVIVLVGALIGIVVEAFAPRSARHGVQVAIAVVSLVSAFLVLALSITAVAGPTLAGAIVMDGPSIALQLLILVLSLVAVLIIAERFKGRLADAFTPSGASVPGSAQEGLAERLGSTTEVFPLVLFSIAGMMLFPAAGDLLTMFVALELLSLPLYVLTALARRKRLLSQEAALKYFLLGSFASAFFLFGAALLFGYSGSMQFRRISESIGNQPGMDPLLVIGCVSVLVGLFFKMGAAPFHSWTPDVYQGAPTPITGFMAACTKVAAFGAMLRVLYTGIDSARWDWMIVLWLVAGLTMVVGSVFSVTQTDIKRMLAYSSIAHAGFVLVGVVAFDVTAVGAVIFYLAAYGFSTLAAFGIVMLVRRKDTGAEATSIAQWAGLGKRSPLVAGVFAFLLMAFAGIPLTSGFTAKFAVFSTAIAHAGIPGVILAVLGVPCSAVTAYVYFRVVRVMFAGDPDDVGGENVGVLTPSVSTVSAITLSVVMTLLLGVFPGPLLGLMSSPALSLFIR</sequence>
<comment type="caution">
    <text evidence="8">The sequence shown here is derived from an EMBL/GenBank/DDBJ whole genome shotgun (WGS) entry which is preliminary data.</text>
</comment>
<comment type="subcellular location">
    <subcellularLocation>
        <location evidence="5">Cell membrane</location>
        <topology evidence="5">Multi-pass membrane protein</topology>
    </subcellularLocation>
    <subcellularLocation>
        <location evidence="1">Endomembrane system</location>
        <topology evidence="1">Multi-pass membrane protein</topology>
    </subcellularLocation>
    <subcellularLocation>
        <location evidence="6">Membrane</location>
        <topology evidence="6">Multi-pass membrane protein</topology>
    </subcellularLocation>
</comment>
<keyword evidence="5" id="KW-0520">NAD</keyword>
<feature type="transmembrane region" description="Helical" evidence="5">
    <location>
        <begin position="305"/>
        <end position="324"/>
    </location>
</feature>
<protein>
    <recommendedName>
        <fullName evidence="5">NADH-quinone oxidoreductase subunit N</fullName>
        <ecNumber evidence="5">7.1.1.-</ecNumber>
    </recommendedName>
    <alternativeName>
        <fullName evidence="5">NADH dehydrogenase I subunit N</fullName>
    </alternativeName>
    <alternativeName>
        <fullName evidence="5">NDH-1 subunit N</fullName>
    </alternativeName>
</protein>
<keyword evidence="5" id="KW-1278">Translocase</keyword>
<feature type="transmembrane region" description="Helical" evidence="5">
    <location>
        <begin position="400"/>
        <end position="420"/>
    </location>
</feature>
<organism evidence="8 9">
    <name type="scientific">Mobilicoccus caccae</name>
    <dbReference type="NCBI Taxonomy" id="1859295"/>
    <lineage>
        <taxon>Bacteria</taxon>
        <taxon>Bacillati</taxon>
        <taxon>Actinomycetota</taxon>
        <taxon>Actinomycetes</taxon>
        <taxon>Micrococcales</taxon>
        <taxon>Dermatophilaceae</taxon>
        <taxon>Mobilicoccus</taxon>
    </lineage>
</organism>
<accession>A0ABQ6IV65</accession>
<dbReference type="InterPro" id="IPR001750">
    <property type="entry name" value="ND/Mrp_TM"/>
</dbReference>
<comment type="catalytic activity">
    <reaction evidence="5">
        <text>a quinone + NADH + 5 H(+)(in) = a quinol + NAD(+) + 4 H(+)(out)</text>
        <dbReference type="Rhea" id="RHEA:57888"/>
        <dbReference type="ChEBI" id="CHEBI:15378"/>
        <dbReference type="ChEBI" id="CHEBI:24646"/>
        <dbReference type="ChEBI" id="CHEBI:57540"/>
        <dbReference type="ChEBI" id="CHEBI:57945"/>
        <dbReference type="ChEBI" id="CHEBI:132124"/>
    </reaction>
</comment>
<feature type="transmembrane region" description="Helical" evidence="5">
    <location>
        <begin position="191"/>
        <end position="215"/>
    </location>
</feature>
<dbReference type="EMBL" id="BSUO01000001">
    <property type="protein sequence ID" value="GMA40627.1"/>
    <property type="molecule type" value="Genomic_DNA"/>
</dbReference>
<feature type="transmembrane region" description="Helical" evidence="5">
    <location>
        <begin position="275"/>
        <end position="293"/>
    </location>
</feature>
<evidence type="ECO:0000256" key="5">
    <source>
        <dbReference type="HAMAP-Rule" id="MF_00445"/>
    </source>
</evidence>
<dbReference type="EC" id="7.1.1.-" evidence="5"/>
<gene>
    <name evidence="5 8" type="primary">nuoN</name>
    <name evidence="8" type="ORF">GCM10025883_26720</name>
</gene>
<evidence type="ECO:0000256" key="4">
    <source>
        <dbReference type="ARBA" id="ARBA00023136"/>
    </source>
</evidence>
<comment type="similarity">
    <text evidence="5">Belongs to the complex I subunit 2 family.</text>
</comment>